<comment type="catalytic activity">
    <reaction evidence="5">
        <text>L-proline + a quinone = (S)-1-pyrroline-5-carboxylate + a quinol + H(+)</text>
        <dbReference type="Rhea" id="RHEA:23784"/>
        <dbReference type="ChEBI" id="CHEBI:15378"/>
        <dbReference type="ChEBI" id="CHEBI:17388"/>
        <dbReference type="ChEBI" id="CHEBI:24646"/>
        <dbReference type="ChEBI" id="CHEBI:60039"/>
        <dbReference type="ChEBI" id="CHEBI:132124"/>
        <dbReference type="EC" id="1.5.5.2"/>
    </reaction>
</comment>
<dbReference type="STRING" id="50990.A0A4Y7Q4Q0"/>
<dbReference type="EC" id="1.5.5.2" evidence="2 5"/>
<comment type="cofactor">
    <cofactor evidence="5">
        <name>FAD</name>
        <dbReference type="ChEBI" id="CHEBI:57692"/>
    </cofactor>
</comment>
<dbReference type="OrthoDB" id="5464at2759"/>
<dbReference type="Proteomes" id="UP000294933">
    <property type="component" value="Unassembled WGS sequence"/>
</dbReference>
<keyword evidence="4 5" id="KW-0642">Proline metabolism</keyword>
<comment type="similarity">
    <text evidence="1 5">Belongs to the proline oxidase family.</text>
</comment>
<gene>
    <name evidence="8" type="ORF">BD410DRAFT_788538</name>
</gene>
<evidence type="ECO:0000256" key="5">
    <source>
        <dbReference type="RuleBase" id="RU364054"/>
    </source>
</evidence>
<evidence type="ECO:0000256" key="3">
    <source>
        <dbReference type="ARBA" id="ARBA00023002"/>
    </source>
</evidence>
<proteinExistence type="inferred from homology"/>
<name>A0A4Y7Q4Q0_9AGAM</name>
<evidence type="ECO:0000259" key="7">
    <source>
        <dbReference type="Pfam" id="PF01619"/>
    </source>
</evidence>
<dbReference type="VEuPathDB" id="FungiDB:BD410DRAFT_788538"/>
<dbReference type="EMBL" id="ML170175">
    <property type="protein sequence ID" value="TDL22291.1"/>
    <property type="molecule type" value="Genomic_DNA"/>
</dbReference>
<dbReference type="GO" id="GO:0071949">
    <property type="term" value="F:FAD binding"/>
    <property type="evidence" value="ECO:0007669"/>
    <property type="project" value="TreeGrafter"/>
</dbReference>
<dbReference type="InterPro" id="IPR015659">
    <property type="entry name" value="Proline_oxidase"/>
</dbReference>
<dbReference type="InterPro" id="IPR002872">
    <property type="entry name" value="Proline_DH_dom"/>
</dbReference>
<reference evidence="8 9" key="1">
    <citation type="submission" date="2018-06" db="EMBL/GenBank/DDBJ databases">
        <title>A transcriptomic atlas of mushroom development highlights an independent origin of complex multicellularity.</title>
        <authorList>
            <consortium name="DOE Joint Genome Institute"/>
            <person name="Krizsan K."/>
            <person name="Almasi E."/>
            <person name="Merenyi Z."/>
            <person name="Sahu N."/>
            <person name="Viragh M."/>
            <person name="Koszo T."/>
            <person name="Mondo S."/>
            <person name="Kiss B."/>
            <person name="Balint B."/>
            <person name="Kues U."/>
            <person name="Barry K."/>
            <person name="Hegedus J.C."/>
            <person name="Henrissat B."/>
            <person name="Johnson J."/>
            <person name="Lipzen A."/>
            <person name="Ohm R."/>
            <person name="Nagy I."/>
            <person name="Pangilinan J."/>
            <person name="Yan J."/>
            <person name="Xiong Y."/>
            <person name="Grigoriev I.V."/>
            <person name="Hibbett D.S."/>
            <person name="Nagy L.G."/>
        </authorList>
    </citation>
    <scope>NUCLEOTIDE SEQUENCE [LARGE SCALE GENOMIC DNA]</scope>
    <source>
        <strain evidence="8 9">SZMC22713</strain>
    </source>
</reference>
<protein>
    <recommendedName>
        <fullName evidence="2 5">Proline dehydrogenase</fullName>
        <ecNumber evidence="2 5">1.5.5.2</ecNumber>
    </recommendedName>
</protein>
<dbReference type="PANTHER" id="PTHR13914:SF0">
    <property type="entry name" value="PROLINE DEHYDROGENASE 1, MITOCHONDRIAL"/>
    <property type="match status" value="1"/>
</dbReference>
<keyword evidence="5" id="KW-0285">Flavoprotein</keyword>
<dbReference type="AlphaFoldDB" id="A0A4Y7Q4Q0"/>
<dbReference type="PANTHER" id="PTHR13914">
    <property type="entry name" value="PROLINE OXIDASE"/>
    <property type="match status" value="1"/>
</dbReference>
<dbReference type="InterPro" id="IPR029041">
    <property type="entry name" value="FAD-linked_oxidoreductase-like"/>
</dbReference>
<dbReference type="Gene3D" id="3.20.20.220">
    <property type="match status" value="1"/>
</dbReference>
<feature type="domain" description="Proline dehydrogenase" evidence="7">
    <location>
        <begin position="177"/>
        <end position="422"/>
    </location>
</feature>
<keyword evidence="3 5" id="KW-0560">Oxidoreductase</keyword>
<comment type="function">
    <text evidence="5">Converts proline to delta-1-pyrroline-5-carboxylate.</text>
</comment>
<evidence type="ECO:0000256" key="2">
    <source>
        <dbReference type="ARBA" id="ARBA00012695"/>
    </source>
</evidence>
<evidence type="ECO:0000256" key="4">
    <source>
        <dbReference type="ARBA" id="ARBA00023062"/>
    </source>
</evidence>
<dbReference type="GO" id="GO:0010133">
    <property type="term" value="P:L-proline catabolic process to L-glutamate"/>
    <property type="evidence" value="ECO:0007669"/>
    <property type="project" value="TreeGrafter"/>
</dbReference>
<sequence length="607" mass="66979">MLKFSLRGQFVRGGVSKYCRRHISTPLNRSHTRATRLVSVTFAGLLGGSTILYTHKKAQADTPLDDQIIQQQRTPLSSLLRSYAVYTMCSMPVLVDNSPTILATLVSIPGIRLITEAFVRATFYAQFVGGETAQSSVPLLQKLRSENKGALFAYSVEVDEQEAAGKRYVKEGNSQTAPSHKRIVNEMITCIDVSADFEESRGVPPSARRTWVALKMTAMLPNAQSLINYSKYLVQTRPETPFVPFPGCPHTSDLSVLEDHKYPSDISPLTPEDILALKGLHDDLVRICSRAKERGVKIIIDAEYSWYQPAIDAFSLSLMQKFNKLPDASTSQPSWTFVPRIFRRPNTNEYPEVQPLVYATYQAYLKRTPLHLAYSLAHAKANDYALGVKLVRGAYHPHEEAAHISPTSPSAIQHNAHPTDMSSSSLAISPTGESPVWHGKHLTDACYNACASALVKHIRDDVRNTCNNKHVNSTAPRHNPPTVGVLFGTHNWDSCDRILGCLVEEGLAVCERVGPRSQEVIKIREELGDRLAIGQLYGMSDALTNSLINRTASSAPLVIKYVPYGSLSDVMPYLSRRAIENKSVLGSGAAAAERRRAGAEIRTRVLG</sequence>
<keyword evidence="5" id="KW-0274">FAD</keyword>
<evidence type="ECO:0000256" key="1">
    <source>
        <dbReference type="ARBA" id="ARBA00005869"/>
    </source>
</evidence>
<dbReference type="GO" id="GO:0005739">
    <property type="term" value="C:mitochondrion"/>
    <property type="evidence" value="ECO:0007669"/>
    <property type="project" value="TreeGrafter"/>
</dbReference>
<dbReference type="SUPFAM" id="SSF51730">
    <property type="entry name" value="FAD-linked oxidoreductase"/>
    <property type="match status" value="1"/>
</dbReference>
<evidence type="ECO:0000313" key="8">
    <source>
        <dbReference type="EMBL" id="TDL22291.1"/>
    </source>
</evidence>
<organism evidence="8 9">
    <name type="scientific">Rickenella mellea</name>
    <dbReference type="NCBI Taxonomy" id="50990"/>
    <lineage>
        <taxon>Eukaryota</taxon>
        <taxon>Fungi</taxon>
        <taxon>Dikarya</taxon>
        <taxon>Basidiomycota</taxon>
        <taxon>Agaricomycotina</taxon>
        <taxon>Agaricomycetes</taxon>
        <taxon>Hymenochaetales</taxon>
        <taxon>Rickenellaceae</taxon>
        <taxon>Rickenella</taxon>
    </lineage>
</organism>
<evidence type="ECO:0000313" key="9">
    <source>
        <dbReference type="Proteomes" id="UP000294933"/>
    </source>
</evidence>
<dbReference type="GO" id="GO:0004657">
    <property type="term" value="F:proline dehydrogenase activity"/>
    <property type="evidence" value="ECO:0007669"/>
    <property type="project" value="UniProtKB-EC"/>
</dbReference>
<accession>A0A4Y7Q4Q0</accession>
<keyword evidence="9" id="KW-1185">Reference proteome</keyword>
<evidence type="ECO:0000256" key="6">
    <source>
        <dbReference type="SAM" id="MobiDB-lite"/>
    </source>
</evidence>
<feature type="domain" description="Proline dehydrogenase" evidence="7">
    <location>
        <begin position="433"/>
        <end position="584"/>
    </location>
</feature>
<dbReference type="Pfam" id="PF01619">
    <property type="entry name" value="Pro_dh"/>
    <property type="match status" value="2"/>
</dbReference>
<feature type="region of interest" description="Disordered" evidence="6">
    <location>
        <begin position="403"/>
        <end position="428"/>
    </location>
</feature>